<dbReference type="Proteomes" id="UP001476798">
    <property type="component" value="Unassembled WGS sequence"/>
</dbReference>
<reference evidence="1 2" key="1">
    <citation type="submission" date="2021-06" db="EMBL/GenBank/DDBJ databases">
        <authorList>
            <person name="Palmer J.M."/>
        </authorList>
    </citation>
    <scope>NUCLEOTIDE SEQUENCE [LARGE SCALE GENOMIC DNA]</scope>
    <source>
        <strain evidence="1 2">GA_2019</strain>
        <tissue evidence="1">Muscle</tissue>
    </source>
</reference>
<gene>
    <name evidence="1" type="ORF">GOODEAATRI_025647</name>
</gene>
<keyword evidence="2" id="KW-1185">Reference proteome</keyword>
<name>A0ABV0P179_9TELE</name>
<organism evidence="1 2">
    <name type="scientific">Goodea atripinnis</name>
    <dbReference type="NCBI Taxonomy" id="208336"/>
    <lineage>
        <taxon>Eukaryota</taxon>
        <taxon>Metazoa</taxon>
        <taxon>Chordata</taxon>
        <taxon>Craniata</taxon>
        <taxon>Vertebrata</taxon>
        <taxon>Euteleostomi</taxon>
        <taxon>Actinopterygii</taxon>
        <taxon>Neopterygii</taxon>
        <taxon>Teleostei</taxon>
        <taxon>Neoteleostei</taxon>
        <taxon>Acanthomorphata</taxon>
        <taxon>Ovalentaria</taxon>
        <taxon>Atherinomorphae</taxon>
        <taxon>Cyprinodontiformes</taxon>
        <taxon>Goodeidae</taxon>
        <taxon>Goodea</taxon>
    </lineage>
</organism>
<proteinExistence type="predicted"/>
<comment type="caution">
    <text evidence="1">The sequence shown here is derived from an EMBL/GenBank/DDBJ whole genome shotgun (WGS) entry which is preliminary data.</text>
</comment>
<evidence type="ECO:0008006" key="3">
    <source>
        <dbReference type="Google" id="ProtNLM"/>
    </source>
</evidence>
<sequence>MMVHNKHNTSSLQDDQFWLTWSGLASLFDESLLFSSSEDPFSHICMNCISQEQSTNQKWIFSWHREITQPIRVSSSVMSENHRYEKEHGVALHIEGILPDVIISQDLKQSHTHNLYNDHSSFKLLVNNYDVQRIQLSCK</sequence>
<protein>
    <recommendedName>
        <fullName evidence="3">Leptin receptor</fullName>
    </recommendedName>
</protein>
<evidence type="ECO:0000313" key="2">
    <source>
        <dbReference type="Proteomes" id="UP001476798"/>
    </source>
</evidence>
<accession>A0ABV0P179</accession>
<evidence type="ECO:0000313" key="1">
    <source>
        <dbReference type="EMBL" id="MEQ2176202.1"/>
    </source>
</evidence>
<dbReference type="EMBL" id="JAHRIO010053022">
    <property type="protein sequence ID" value="MEQ2176202.1"/>
    <property type="molecule type" value="Genomic_DNA"/>
</dbReference>